<dbReference type="RefSeq" id="WP_064465048.1">
    <property type="nucleotide sequence ID" value="NZ_CP017080.1"/>
</dbReference>
<dbReference type="Pfam" id="PF16868">
    <property type="entry name" value="NMT1_3"/>
    <property type="match status" value="1"/>
</dbReference>
<evidence type="ECO:0000313" key="3">
    <source>
        <dbReference type="Proteomes" id="UP000077926"/>
    </source>
</evidence>
<dbReference type="PANTHER" id="PTHR42941:SF1">
    <property type="entry name" value="SLL1037 PROTEIN"/>
    <property type="match status" value="1"/>
</dbReference>
<dbReference type="AlphaFoldDB" id="A0A1B3XP77"/>
<evidence type="ECO:0000313" key="2">
    <source>
        <dbReference type="EMBL" id="AOH55015.1"/>
    </source>
</evidence>
<dbReference type="OrthoDB" id="9776669at2"/>
<feature type="chain" id="PRO_5039252666" description="C4-dicarboxylate ABC transporter substrate-binding protein" evidence="1">
    <location>
        <begin position="24"/>
        <end position="333"/>
    </location>
</feature>
<dbReference type="InterPro" id="IPR011852">
    <property type="entry name" value="TRAP_TAXI"/>
</dbReference>
<gene>
    <name evidence="2" type="ORF">ABE28_011695</name>
</gene>
<keyword evidence="1" id="KW-0732">Signal</keyword>
<feature type="signal peptide" evidence="1">
    <location>
        <begin position="1"/>
        <end position="23"/>
    </location>
</feature>
<name>A0A1B3XP77_9BACI</name>
<dbReference type="Proteomes" id="UP000077926">
    <property type="component" value="Chromosome"/>
</dbReference>
<dbReference type="PANTHER" id="PTHR42941">
    <property type="entry name" value="SLL1037 PROTEIN"/>
    <property type="match status" value="1"/>
</dbReference>
<protein>
    <recommendedName>
        <fullName evidence="4">C4-dicarboxylate ABC transporter substrate-binding protein</fullName>
    </recommendedName>
</protein>
<reference evidence="2 3" key="1">
    <citation type="submission" date="2016-08" db="EMBL/GenBank/DDBJ databases">
        <title>Complete genome sequence of Bacillus muralis G25-68, a strain with toxicity to nematodes.</title>
        <authorList>
            <person name="Zheng Z."/>
        </authorList>
    </citation>
    <scope>NUCLEOTIDE SEQUENCE [LARGE SCALE GENOMIC DNA]</scope>
    <source>
        <strain evidence="2 3">G25-68</strain>
    </source>
</reference>
<dbReference type="EMBL" id="CP017080">
    <property type="protein sequence ID" value="AOH55015.1"/>
    <property type="molecule type" value="Genomic_DNA"/>
</dbReference>
<dbReference type="CDD" id="cd13520">
    <property type="entry name" value="PBP2_TAXI_TRAP"/>
    <property type="match status" value="1"/>
</dbReference>
<keyword evidence="3" id="KW-1185">Reference proteome</keyword>
<organism evidence="2 3">
    <name type="scientific">Peribacillus muralis</name>
    <dbReference type="NCBI Taxonomy" id="264697"/>
    <lineage>
        <taxon>Bacteria</taxon>
        <taxon>Bacillati</taxon>
        <taxon>Bacillota</taxon>
        <taxon>Bacilli</taxon>
        <taxon>Bacillales</taxon>
        <taxon>Bacillaceae</taxon>
        <taxon>Peribacillus</taxon>
    </lineage>
</organism>
<dbReference type="STRING" id="264697.ABE28_011695"/>
<dbReference type="NCBIfam" id="TIGR02122">
    <property type="entry name" value="TRAP_TAXI"/>
    <property type="match status" value="1"/>
</dbReference>
<evidence type="ECO:0008006" key="4">
    <source>
        <dbReference type="Google" id="ProtNLM"/>
    </source>
</evidence>
<dbReference type="Gene3D" id="3.40.190.10">
    <property type="entry name" value="Periplasmic binding protein-like II"/>
    <property type="match status" value="2"/>
</dbReference>
<evidence type="ECO:0000256" key="1">
    <source>
        <dbReference type="SAM" id="SignalP"/>
    </source>
</evidence>
<dbReference type="PROSITE" id="PS51257">
    <property type="entry name" value="PROKAR_LIPOPROTEIN"/>
    <property type="match status" value="1"/>
</dbReference>
<dbReference type="SUPFAM" id="SSF53850">
    <property type="entry name" value="Periplasmic binding protein-like II"/>
    <property type="match status" value="1"/>
</dbReference>
<dbReference type="KEGG" id="bmur:ABE28_011695"/>
<proteinExistence type="predicted"/>
<sequence>MKNGTLSLKLTILLCFITGCSFMNEQQEIYKPASSLQGQPIGGGQDLSNRMLIIATGDMSGVYFSLGQRLSAMYEKYNGAISGTQVTQASIENTELVSQHRAEIGFTTVDVLELPYTDDSRLRVLTTLYSNYVQLVTTKQHDIDSLDDLAGKRVSVGTSGSGTRLIAERILLESDLQPEQLNLSYLSFSQAAEALQNGSIDAAFFSSGIPNNEIAYTSEQTELSIIPIPNEIIDRLQKQYGVYTQNEIPIDTYKGMNKGVQTISIKNVLITYDEMSDKHAYNLVKTLYEHLPELQATHPAASDISMSVAAEQVPLEIHSGAMKYFTEHGLKKK</sequence>
<accession>A0A1B3XP77</accession>